<organism evidence="2 3">
    <name type="scientific">Cicer arietinum</name>
    <name type="common">Chickpea</name>
    <name type="synonym">Garbanzo</name>
    <dbReference type="NCBI Taxonomy" id="3827"/>
    <lineage>
        <taxon>Eukaryota</taxon>
        <taxon>Viridiplantae</taxon>
        <taxon>Streptophyta</taxon>
        <taxon>Embryophyta</taxon>
        <taxon>Tracheophyta</taxon>
        <taxon>Spermatophyta</taxon>
        <taxon>Magnoliopsida</taxon>
        <taxon>eudicotyledons</taxon>
        <taxon>Gunneridae</taxon>
        <taxon>Pentapetalae</taxon>
        <taxon>rosids</taxon>
        <taxon>fabids</taxon>
        <taxon>Fabales</taxon>
        <taxon>Fabaceae</taxon>
        <taxon>Papilionoideae</taxon>
        <taxon>50 kb inversion clade</taxon>
        <taxon>NPAAA clade</taxon>
        <taxon>Hologalegina</taxon>
        <taxon>IRL clade</taxon>
        <taxon>Cicereae</taxon>
        <taxon>Cicer</taxon>
    </lineage>
</organism>
<feature type="compositionally biased region" description="Basic residues" evidence="1">
    <location>
        <begin position="767"/>
        <end position="778"/>
    </location>
</feature>
<dbReference type="GeneID" id="101505368"/>
<dbReference type="OrthoDB" id="1933275at2759"/>
<proteinExistence type="predicted"/>
<feature type="region of interest" description="Disordered" evidence="1">
    <location>
        <begin position="765"/>
        <end position="787"/>
    </location>
</feature>
<feature type="region of interest" description="Disordered" evidence="1">
    <location>
        <begin position="232"/>
        <end position="260"/>
    </location>
</feature>
<dbReference type="PANTHER" id="PTHR35480:SF1">
    <property type="entry name" value="MATERNAL EFFECT EMBRYO ARREST 22"/>
    <property type="match status" value="1"/>
</dbReference>
<feature type="region of interest" description="Disordered" evidence="1">
    <location>
        <begin position="374"/>
        <end position="416"/>
    </location>
</feature>
<reference evidence="3" key="2">
    <citation type="submission" date="2025-08" db="UniProtKB">
        <authorList>
            <consortium name="RefSeq"/>
        </authorList>
    </citation>
    <scope>IDENTIFICATION</scope>
    <source>
        <tissue evidence="3">Etiolated seedlings</tissue>
    </source>
</reference>
<evidence type="ECO:0000256" key="1">
    <source>
        <dbReference type="SAM" id="MobiDB-lite"/>
    </source>
</evidence>
<gene>
    <name evidence="3" type="primary">LOC101505368</name>
</gene>
<evidence type="ECO:0000313" key="3">
    <source>
        <dbReference type="RefSeq" id="XP_004486484.1"/>
    </source>
</evidence>
<feature type="compositionally biased region" description="Basic and acidic residues" evidence="1">
    <location>
        <begin position="183"/>
        <end position="205"/>
    </location>
</feature>
<dbReference type="RefSeq" id="XP_004486484.1">
    <property type="nucleotide sequence ID" value="XM_004486427.2"/>
</dbReference>
<accession>A0A1S2XAU1</accession>
<dbReference type="Proteomes" id="UP000087171">
    <property type="component" value="Chromosome Ca1"/>
</dbReference>
<feature type="region of interest" description="Disordered" evidence="1">
    <location>
        <begin position="183"/>
        <end position="206"/>
    </location>
</feature>
<feature type="region of interest" description="Disordered" evidence="1">
    <location>
        <begin position="137"/>
        <end position="170"/>
    </location>
</feature>
<keyword evidence="2" id="KW-1185">Reference proteome</keyword>
<sequence length="1345" mass="151081">MDSMTADKALNPLPVNPCCAEWNIKCSKLLKSRNALREAVKIIERSYDDVKSQNDNLNKLYQEELARAKIEKEEKLKEFNAKVSLENEVSALKSEITALQQKCDISAQEENGDVKALQADISDKEKEIDRLKKLVEKEKKRADSERKVAENEKKKAENGDVKALQADVSDKEKEIDRLKKLVEKERKRADSAREVAENEKKKEENGVVTALQADISDKEKEIDRLKKLVEKEKKRADSERRVADNEKKKEDNGDVKTLQADISDKVKEIDRLKKLVEKEKKRADSERKVAENEKKKAAEAYKLLEAEKKISVDKGMQLSKIEAEKAEEYRVQRVHLEKEVTDTKMKLASELSKFKEASKRVEAEKQKLLVEKRNAESKMKKAQEQVEVEKQKTARENRRADEEHVKVEEQKKLAEDNRKSVMEAKRLADQMSQELVEDKKTIENLKQKIHELSSLRKPNEISGVSPDALVNAESDKIQLLKSNLKLAKLRAKHAREKLKHERKKFEHERMKFKYEESCRSILQHELNRLKLDFIQNYNHLTMLDASFSPVTGSIHGLTKSQNMPSMQKSDVMTQLGNLGMPQMHCVENELTKPCSIRFGACDSLQKSMQNTPLAISEGNYTKPITGIGSKLEPLIGGSNRTMIQSYAVNSSTESFSDAHLMGSQERGALQVTASTKSGEENFNARAGTLNPSDSSVIGHDGIRNRISDTIECVANLSSEGKKLNMQLEDRLSDLCGLLYDKMNESVEGGREMVTDQRENLQAESARAHKKRKISHKKQAGTCVDEKKETQEPKAGVYEDADGFKQTTCPALYTQTTQDINSLEYLRDTFLVETGTGSLHNQLPNFGLVVSDREDNSSISRTLFATRNCIARCSLNTQTEWAVASILTAVEMEEISLPNEKRSVLLTLLVFNFTMTTMKFGGGNLIHCLNSYAKHIRRVMMDADTRILLLEKFSLLELLRLIEDFLIEGKVMLKNIVPTETLSDSDLRNDSILDDVDTFCSEHATSEQLVAASVILASLCVATDYIGFISEASYNILRLCRHDSLMVITILHIFANLGGTKYFDSGSYGLMVTVLKSLVMFLEEESMSVATASFLPSINQLHTEICTNGKCPFSEGSESIDVVTLLLLEKIKKHLFQQAEPFDSDSYSNGQWSNQEVVPCTNSINCDVPCCLKKHVACPTQPDVLIDVTLCQLSDILSLLELVANKMRWQWTNTKLVPQLLHILDSCAVENAVVAIIVLLGQLGRLGVDAGGYEDQGVENLRCKLLSYLCNSSVKAGQSLQIATATATALFGLLPLDLEALLLTERSLPAYSSKSISDDAGNLRKWFSGLGEHQRDLLCGILRCTD</sequence>
<evidence type="ECO:0000313" key="2">
    <source>
        <dbReference type="Proteomes" id="UP000087171"/>
    </source>
</evidence>
<feature type="compositionally biased region" description="Basic and acidic residues" evidence="1">
    <location>
        <begin position="137"/>
        <end position="160"/>
    </location>
</feature>
<protein>
    <submittedName>
        <fullName evidence="3">A-kinase anchor protein 9 isoform X4</fullName>
    </submittedName>
</protein>
<dbReference type="PANTHER" id="PTHR35480">
    <property type="entry name" value="MATERNAL EFFECT EMBRYO ARREST 22"/>
    <property type="match status" value="1"/>
</dbReference>
<feature type="compositionally biased region" description="Basic and acidic residues" evidence="1">
    <location>
        <begin position="232"/>
        <end position="254"/>
    </location>
</feature>
<name>A0A1S2XAU1_CICAR</name>
<reference evidence="2" key="1">
    <citation type="journal article" date="2013" name="Nat. Biotechnol.">
        <title>Draft genome sequence of chickpea (Cicer arietinum) provides a resource for trait improvement.</title>
        <authorList>
            <person name="Varshney R.K."/>
            <person name="Song C."/>
            <person name="Saxena R.K."/>
            <person name="Azam S."/>
            <person name="Yu S."/>
            <person name="Sharpe A.G."/>
            <person name="Cannon S."/>
            <person name="Baek J."/>
            <person name="Rosen B.D."/>
            <person name="Tar'an B."/>
            <person name="Millan T."/>
            <person name="Zhang X."/>
            <person name="Ramsay L.D."/>
            <person name="Iwata A."/>
            <person name="Wang Y."/>
            <person name="Nelson W."/>
            <person name="Farmer A.D."/>
            <person name="Gaur P.M."/>
            <person name="Soderlund C."/>
            <person name="Penmetsa R.V."/>
            <person name="Xu C."/>
            <person name="Bharti A.K."/>
            <person name="He W."/>
            <person name="Winter P."/>
            <person name="Zhao S."/>
            <person name="Hane J.K."/>
            <person name="Carrasquilla-Garcia N."/>
            <person name="Condie J.A."/>
            <person name="Upadhyaya H.D."/>
            <person name="Luo M.C."/>
            <person name="Thudi M."/>
            <person name="Gowda C.L."/>
            <person name="Singh N.P."/>
            <person name="Lichtenzveig J."/>
            <person name="Gali K.K."/>
            <person name="Rubio J."/>
            <person name="Nadarajan N."/>
            <person name="Dolezel J."/>
            <person name="Bansal K.C."/>
            <person name="Xu X."/>
            <person name="Edwards D."/>
            <person name="Zhang G."/>
            <person name="Kahl G."/>
            <person name="Gil J."/>
            <person name="Singh K.B."/>
            <person name="Datta S.K."/>
            <person name="Jackson S.A."/>
            <person name="Wang J."/>
            <person name="Cook D.R."/>
        </authorList>
    </citation>
    <scope>NUCLEOTIDE SEQUENCE [LARGE SCALE GENOMIC DNA]</scope>
    <source>
        <strain evidence="2">cv. CDC Frontier</strain>
    </source>
</reference>